<keyword evidence="3" id="KW-1133">Transmembrane helix</keyword>
<keyword evidence="1" id="KW-0677">Repeat</keyword>
<evidence type="ECO:0000256" key="3">
    <source>
        <dbReference type="SAM" id="Phobius"/>
    </source>
</evidence>
<dbReference type="InterPro" id="IPR032675">
    <property type="entry name" value="LRR_dom_sf"/>
</dbReference>
<keyword evidence="2" id="KW-0611">Plant defense</keyword>
<dbReference type="FunFam" id="1.10.10.10:FF:000322">
    <property type="entry name" value="Probable disease resistance protein At1g63360"/>
    <property type="match status" value="1"/>
</dbReference>
<dbReference type="GO" id="GO:0006952">
    <property type="term" value="P:defense response"/>
    <property type="evidence" value="ECO:0007669"/>
    <property type="project" value="UniProtKB-KW"/>
</dbReference>
<dbReference type="SUPFAM" id="SSF52058">
    <property type="entry name" value="L domain-like"/>
    <property type="match status" value="1"/>
</dbReference>
<keyword evidence="8" id="KW-1185">Reference proteome</keyword>
<evidence type="ECO:0000313" key="8">
    <source>
        <dbReference type="Proteomes" id="UP000002051"/>
    </source>
</evidence>
<keyword evidence="3" id="KW-0812">Transmembrane</keyword>
<dbReference type="PANTHER" id="PTHR23155">
    <property type="entry name" value="DISEASE RESISTANCE PROTEIN RP"/>
    <property type="match status" value="1"/>
</dbReference>
<dbReference type="Pfam" id="PF23559">
    <property type="entry name" value="WHD_DRP"/>
    <property type="match status" value="1"/>
</dbReference>
<feature type="transmembrane region" description="Helical" evidence="3">
    <location>
        <begin position="304"/>
        <end position="321"/>
    </location>
</feature>
<organism evidence="6 8">
    <name type="scientific">Medicago truncatula</name>
    <name type="common">Barrel medic</name>
    <name type="synonym">Medicago tribuloides</name>
    <dbReference type="NCBI Taxonomy" id="3880"/>
    <lineage>
        <taxon>Eukaryota</taxon>
        <taxon>Viridiplantae</taxon>
        <taxon>Streptophyta</taxon>
        <taxon>Embryophyta</taxon>
        <taxon>Tracheophyta</taxon>
        <taxon>Spermatophyta</taxon>
        <taxon>Magnoliopsida</taxon>
        <taxon>eudicotyledons</taxon>
        <taxon>Gunneridae</taxon>
        <taxon>Pentapetalae</taxon>
        <taxon>rosids</taxon>
        <taxon>fabids</taxon>
        <taxon>Fabales</taxon>
        <taxon>Fabaceae</taxon>
        <taxon>Papilionoideae</taxon>
        <taxon>50 kb inversion clade</taxon>
        <taxon>NPAAA clade</taxon>
        <taxon>Hologalegina</taxon>
        <taxon>IRL clade</taxon>
        <taxon>Trifolieae</taxon>
        <taxon>Medicago</taxon>
    </lineage>
</organism>
<reference evidence="6 8" key="2">
    <citation type="journal article" date="2014" name="BMC Genomics">
        <title>An improved genome release (version Mt4.0) for the model legume Medicago truncatula.</title>
        <authorList>
            <person name="Tang H."/>
            <person name="Krishnakumar V."/>
            <person name="Bidwell S."/>
            <person name="Rosen B."/>
            <person name="Chan A."/>
            <person name="Zhou S."/>
            <person name="Gentzbittel L."/>
            <person name="Childs K.L."/>
            <person name="Yandell M."/>
            <person name="Gundlach H."/>
            <person name="Mayer K.F."/>
            <person name="Schwartz D.C."/>
            <person name="Town C.D."/>
        </authorList>
    </citation>
    <scope>GENOME REANNOTATION</scope>
    <source>
        <strain evidence="6">A17</strain>
        <strain evidence="7 8">cv. Jemalong A17</strain>
    </source>
</reference>
<dbReference type="InterPro" id="IPR058922">
    <property type="entry name" value="WHD_DRP"/>
</dbReference>
<feature type="domain" description="Disease resistance protein winged helix" evidence="4">
    <location>
        <begin position="38"/>
        <end position="107"/>
    </location>
</feature>
<gene>
    <name evidence="6" type="ordered locus">MTR_1g078170</name>
</gene>
<protein>
    <submittedName>
        <fullName evidence="6">NB-ARC domain disease resistance protein</fullName>
    </submittedName>
</protein>
<dbReference type="InterPro" id="IPR044974">
    <property type="entry name" value="Disease_R_plants"/>
</dbReference>
<evidence type="ECO:0000259" key="4">
    <source>
        <dbReference type="Pfam" id="PF23559"/>
    </source>
</evidence>
<dbReference type="Proteomes" id="UP000002051">
    <property type="component" value="Unassembled WGS sequence"/>
</dbReference>
<dbReference type="EnsemblPlants" id="KEH42933">
    <property type="protein sequence ID" value="KEH42933"/>
    <property type="gene ID" value="MTR_1g078170"/>
</dbReference>
<dbReference type="AlphaFoldDB" id="A0A072VNG0"/>
<dbReference type="Gene3D" id="3.80.10.10">
    <property type="entry name" value="Ribonuclease Inhibitor"/>
    <property type="match status" value="1"/>
</dbReference>
<dbReference type="PANTHER" id="PTHR23155:SF1052">
    <property type="entry name" value="DISEASE RESISTANCE PROTEIN RPM1"/>
    <property type="match status" value="1"/>
</dbReference>
<dbReference type="STRING" id="3880.A0A072VNG0"/>
<name>A0A072VNG0_MEDTR</name>
<dbReference type="EMBL" id="CM001217">
    <property type="protein sequence ID" value="KEH42933.1"/>
    <property type="molecule type" value="Genomic_DNA"/>
</dbReference>
<accession>A0A072VNG0</accession>
<evidence type="ECO:0000256" key="2">
    <source>
        <dbReference type="ARBA" id="ARBA00022821"/>
    </source>
</evidence>
<evidence type="ECO:0000256" key="1">
    <source>
        <dbReference type="ARBA" id="ARBA00022737"/>
    </source>
</evidence>
<dbReference type="HOGENOM" id="CLU_000837_25_4_1"/>
<feature type="domain" description="Disease resistance R13L4/SHOC-2-like LRR" evidence="5">
    <location>
        <begin position="178"/>
        <end position="298"/>
    </location>
</feature>
<dbReference type="InterPro" id="IPR036388">
    <property type="entry name" value="WH-like_DNA-bd_sf"/>
</dbReference>
<reference evidence="7" key="3">
    <citation type="submission" date="2015-04" db="UniProtKB">
        <authorList>
            <consortium name="EnsemblPlants"/>
        </authorList>
    </citation>
    <scope>IDENTIFICATION</scope>
    <source>
        <strain evidence="7">cv. Jemalong A17</strain>
    </source>
</reference>
<reference evidence="6 8" key="1">
    <citation type="journal article" date="2011" name="Nature">
        <title>The Medicago genome provides insight into the evolution of rhizobial symbioses.</title>
        <authorList>
            <person name="Young N.D."/>
            <person name="Debelle F."/>
            <person name="Oldroyd G.E."/>
            <person name="Geurts R."/>
            <person name="Cannon S.B."/>
            <person name="Udvardi M.K."/>
            <person name="Benedito V.A."/>
            <person name="Mayer K.F."/>
            <person name="Gouzy J."/>
            <person name="Schoof H."/>
            <person name="Van de Peer Y."/>
            <person name="Proost S."/>
            <person name="Cook D.R."/>
            <person name="Meyers B.C."/>
            <person name="Spannagl M."/>
            <person name="Cheung F."/>
            <person name="De Mita S."/>
            <person name="Krishnakumar V."/>
            <person name="Gundlach H."/>
            <person name="Zhou S."/>
            <person name="Mudge J."/>
            <person name="Bharti A.K."/>
            <person name="Murray J.D."/>
            <person name="Naoumkina M.A."/>
            <person name="Rosen B."/>
            <person name="Silverstein K.A."/>
            <person name="Tang H."/>
            <person name="Rombauts S."/>
            <person name="Zhao P.X."/>
            <person name="Zhou P."/>
            <person name="Barbe V."/>
            <person name="Bardou P."/>
            <person name="Bechner M."/>
            <person name="Bellec A."/>
            <person name="Berger A."/>
            <person name="Berges H."/>
            <person name="Bidwell S."/>
            <person name="Bisseling T."/>
            <person name="Choisne N."/>
            <person name="Couloux A."/>
            <person name="Denny R."/>
            <person name="Deshpande S."/>
            <person name="Dai X."/>
            <person name="Doyle J.J."/>
            <person name="Dudez A.M."/>
            <person name="Farmer A.D."/>
            <person name="Fouteau S."/>
            <person name="Franken C."/>
            <person name="Gibelin C."/>
            <person name="Gish J."/>
            <person name="Goldstein S."/>
            <person name="Gonzalez A.J."/>
            <person name="Green P.J."/>
            <person name="Hallab A."/>
            <person name="Hartog M."/>
            <person name="Hua A."/>
            <person name="Humphray S.J."/>
            <person name="Jeong D.H."/>
            <person name="Jing Y."/>
            <person name="Jocker A."/>
            <person name="Kenton S.M."/>
            <person name="Kim D.J."/>
            <person name="Klee K."/>
            <person name="Lai H."/>
            <person name="Lang C."/>
            <person name="Lin S."/>
            <person name="Macmil S.L."/>
            <person name="Magdelenat G."/>
            <person name="Matthews L."/>
            <person name="McCorrison J."/>
            <person name="Monaghan E.L."/>
            <person name="Mun J.H."/>
            <person name="Najar F.Z."/>
            <person name="Nicholson C."/>
            <person name="Noirot C."/>
            <person name="O'Bleness M."/>
            <person name="Paule C.R."/>
            <person name="Poulain J."/>
            <person name="Prion F."/>
            <person name="Qin B."/>
            <person name="Qu C."/>
            <person name="Retzel E.F."/>
            <person name="Riddle C."/>
            <person name="Sallet E."/>
            <person name="Samain S."/>
            <person name="Samson N."/>
            <person name="Sanders I."/>
            <person name="Saurat O."/>
            <person name="Scarpelli C."/>
            <person name="Schiex T."/>
            <person name="Segurens B."/>
            <person name="Severin A.J."/>
            <person name="Sherrier D.J."/>
            <person name="Shi R."/>
            <person name="Sims S."/>
            <person name="Singer S.R."/>
            <person name="Sinharoy S."/>
            <person name="Sterck L."/>
            <person name="Viollet A."/>
            <person name="Wang B.B."/>
            <person name="Wang K."/>
            <person name="Wang M."/>
            <person name="Wang X."/>
            <person name="Warfsmann J."/>
            <person name="Weissenbach J."/>
            <person name="White D.D."/>
            <person name="White J.D."/>
            <person name="Wiley G.B."/>
            <person name="Wincker P."/>
            <person name="Xing Y."/>
            <person name="Yang L."/>
            <person name="Yao Z."/>
            <person name="Ying F."/>
            <person name="Zhai J."/>
            <person name="Zhou L."/>
            <person name="Zuber A."/>
            <person name="Denarie J."/>
            <person name="Dixon R.A."/>
            <person name="May G.D."/>
            <person name="Schwartz D.C."/>
            <person name="Rogers J."/>
            <person name="Quetier F."/>
            <person name="Town C.D."/>
            <person name="Roe B.A."/>
        </authorList>
    </citation>
    <scope>NUCLEOTIDE SEQUENCE [LARGE SCALE GENOMIC DNA]</scope>
    <source>
        <strain evidence="6">A17</strain>
        <strain evidence="7 8">cv. Jemalong A17</strain>
    </source>
</reference>
<dbReference type="InterPro" id="IPR055414">
    <property type="entry name" value="LRR_R13L4/SHOC2-like"/>
</dbReference>
<evidence type="ECO:0000313" key="6">
    <source>
        <dbReference type="EMBL" id="KEH42933.1"/>
    </source>
</evidence>
<evidence type="ECO:0000259" key="5">
    <source>
        <dbReference type="Pfam" id="PF23598"/>
    </source>
</evidence>
<evidence type="ECO:0000313" key="7">
    <source>
        <dbReference type="EnsemblPlants" id="KEH42933"/>
    </source>
</evidence>
<dbReference type="Pfam" id="PF23598">
    <property type="entry name" value="LRR_14"/>
    <property type="match status" value="1"/>
</dbReference>
<sequence>MTFELKNDSHLTGIKKILGFSYDDLPCYLKSCLLYFGMYPKGYEVKSKRVILQWIAEGFVKEESGKTLEEVAKGYLTELIRRSLVQVSSVRIDGKPKSCCVHDLIRMMILEKCEDLSFCKHFNEDGHSSLSGTIRRLSIATSDLNACNENSHIRSLFLFTDKSNNAKESSVNRILKKYRTLKDVIGGMESLQTLSGVKIGKGGIELIKELGKLRQLRKLTLFYARAEHFSALSSSLNEMRHLEKLCIVSGWEDGSYYDVIDLHLVSPPPMLRILKLGGRLEKIPEWIPQLKNLVKLRCDTWRNYALWEIILFMLSLIYIWFRLHYICFEVLNYMESWRSFPQLKNLVKFDLANSFLTDDPIELYIGDLRNMNSIVIDKGALHSLKKFELFGMPNLVPSGIQHLEKLEVLNFWAVPLAEFNLSQPNQFKTLRINEIEITRHPFFRKGEHFLPYNCKNVLAIFLVLSSKFLVSWVMEFDYSKWTFEKVASLCS</sequence>
<keyword evidence="3" id="KW-0472">Membrane</keyword>
<dbReference type="Gene3D" id="1.10.10.10">
    <property type="entry name" value="Winged helix-like DNA-binding domain superfamily/Winged helix DNA-binding domain"/>
    <property type="match status" value="1"/>
</dbReference>
<proteinExistence type="predicted"/>